<reference evidence="3" key="1">
    <citation type="journal article" date="2019" name="Int. J. Syst. Evol. Microbiol.">
        <title>The Global Catalogue of Microorganisms (GCM) 10K type strain sequencing project: providing services to taxonomists for standard genome sequencing and annotation.</title>
        <authorList>
            <consortium name="The Broad Institute Genomics Platform"/>
            <consortium name="The Broad Institute Genome Sequencing Center for Infectious Disease"/>
            <person name="Wu L."/>
            <person name="Ma J."/>
        </authorList>
    </citation>
    <scope>NUCLEOTIDE SEQUENCE [LARGE SCALE GENOMIC DNA]</scope>
    <source>
        <strain evidence="3">NBRC 104970</strain>
    </source>
</reference>
<sequence length="56" mass="5521">MAGDAVPGKQRRRVRAGGTISAPRGKESPAATAGWPGAADGIAAAEAGGKSIQYID</sequence>
<gene>
    <name evidence="2" type="ORF">GCM10007860_30330</name>
</gene>
<evidence type="ECO:0000313" key="2">
    <source>
        <dbReference type="EMBL" id="GLS05872.1"/>
    </source>
</evidence>
<protein>
    <submittedName>
        <fullName evidence="2">Uncharacterized protein</fullName>
    </submittedName>
</protein>
<keyword evidence="3" id="KW-1185">Reference proteome</keyword>
<dbReference type="EMBL" id="BSOZ01000071">
    <property type="protein sequence ID" value="GLS05872.1"/>
    <property type="molecule type" value="Genomic_DNA"/>
</dbReference>
<feature type="region of interest" description="Disordered" evidence="1">
    <location>
        <begin position="1"/>
        <end position="36"/>
    </location>
</feature>
<organism evidence="2 3">
    <name type="scientific">Chitiniphilus shinanonensis</name>
    <dbReference type="NCBI Taxonomy" id="553088"/>
    <lineage>
        <taxon>Bacteria</taxon>
        <taxon>Pseudomonadati</taxon>
        <taxon>Pseudomonadota</taxon>
        <taxon>Betaproteobacteria</taxon>
        <taxon>Neisseriales</taxon>
        <taxon>Chitinibacteraceae</taxon>
        <taxon>Chitiniphilus</taxon>
    </lineage>
</organism>
<comment type="caution">
    <text evidence="2">The sequence shown here is derived from an EMBL/GenBank/DDBJ whole genome shotgun (WGS) entry which is preliminary data.</text>
</comment>
<dbReference type="Proteomes" id="UP001156836">
    <property type="component" value="Unassembled WGS sequence"/>
</dbReference>
<evidence type="ECO:0000256" key="1">
    <source>
        <dbReference type="SAM" id="MobiDB-lite"/>
    </source>
</evidence>
<accession>A0ABQ6C037</accession>
<name>A0ABQ6C037_9NEIS</name>
<evidence type="ECO:0000313" key="3">
    <source>
        <dbReference type="Proteomes" id="UP001156836"/>
    </source>
</evidence>
<proteinExistence type="predicted"/>